<dbReference type="Proteomes" id="UP000178449">
    <property type="component" value="Unassembled WGS sequence"/>
</dbReference>
<name>A0A1F6G9D0_9PROT</name>
<evidence type="ECO:0000256" key="7">
    <source>
        <dbReference type="ARBA" id="ARBA00023239"/>
    </source>
</evidence>
<keyword evidence="2 8" id="KW-0645">Protease</keyword>
<evidence type="ECO:0000256" key="3">
    <source>
        <dbReference type="ARBA" id="ARBA00022763"/>
    </source>
</evidence>
<accession>A0A1F6G9D0</accession>
<dbReference type="Gene3D" id="3.90.1680.10">
    <property type="entry name" value="SOS response associated peptidase-like"/>
    <property type="match status" value="1"/>
</dbReference>
<sequence>MCGRFVFAATLEELNRLFPEVWIEGEIRPRYNLSPGGPILGIAGGPKGMKLGAFQWGLVPHWAKDKKLAYAMINARAETLTEKPAFREAFKKRRCAILASGFYEWQKSEVGKQPYFIGLQEYKLFAIAGLWERWSPPEGGPDLISASLITCQANKAVLPIHLRMPAILRPEEVQSWLWPDAPERAAQILKPFAGPMRIYPVSKAVNQAQNEGPELLIPLGEG</sequence>
<evidence type="ECO:0000256" key="8">
    <source>
        <dbReference type="RuleBase" id="RU364100"/>
    </source>
</evidence>
<protein>
    <recommendedName>
        <fullName evidence="8">Abasic site processing protein</fullName>
        <ecNumber evidence="8">3.4.-.-</ecNumber>
    </recommendedName>
</protein>
<proteinExistence type="inferred from homology"/>
<reference evidence="9 10" key="1">
    <citation type="journal article" date="2016" name="Nat. Commun.">
        <title>Thousands of microbial genomes shed light on interconnected biogeochemical processes in an aquifer system.</title>
        <authorList>
            <person name="Anantharaman K."/>
            <person name="Brown C.T."/>
            <person name="Hug L.A."/>
            <person name="Sharon I."/>
            <person name="Castelle C.J."/>
            <person name="Probst A.J."/>
            <person name="Thomas B.C."/>
            <person name="Singh A."/>
            <person name="Wilkins M.J."/>
            <person name="Karaoz U."/>
            <person name="Brodie E.L."/>
            <person name="Williams K.H."/>
            <person name="Hubbard S.S."/>
            <person name="Banfield J.F."/>
        </authorList>
    </citation>
    <scope>NUCLEOTIDE SEQUENCE [LARGE SCALE GENOMIC DNA]</scope>
</reference>
<dbReference type="GO" id="GO:0008233">
    <property type="term" value="F:peptidase activity"/>
    <property type="evidence" value="ECO:0007669"/>
    <property type="project" value="UniProtKB-KW"/>
</dbReference>
<evidence type="ECO:0000313" key="10">
    <source>
        <dbReference type="Proteomes" id="UP000178449"/>
    </source>
</evidence>
<comment type="similarity">
    <text evidence="1 8">Belongs to the SOS response-associated peptidase family.</text>
</comment>
<dbReference type="AlphaFoldDB" id="A0A1F6G9D0"/>
<evidence type="ECO:0000256" key="1">
    <source>
        <dbReference type="ARBA" id="ARBA00008136"/>
    </source>
</evidence>
<evidence type="ECO:0000313" key="9">
    <source>
        <dbReference type="EMBL" id="OGG94723.1"/>
    </source>
</evidence>
<keyword evidence="4 8" id="KW-0378">Hydrolase</keyword>
<comment type="caution">
    <text evidence="9">The sequence shown here is derived from an EMBL/GenBank/DDBJ whole genome shotgun (WGS) entry which is preliminary data.</text>
</comment>
<keyword evidence="6" id="KW-0238">DNA-binding</keyword>
<dbReference type="GO" id="GO:0016829">
    <property type="term" value="F:lyase activity"/>
    <property type="evidence" value="ECO:0007669"/>
    <property type="project" value="UniProtKB-KW"/>
</dbReference>
<evidence type="ECO:0000256" key="4">
    <source>
        <dbReference type="ARBA" id="ARBA00022801"/>
    </source>
</evidence>
<dbReference type="GO" id="GO:0106300">
    <property type="term" value="P:protein-DNA covalent cross-linking repair"/>
    <property type="evidence" value="ECO:0007669"/>
    <property type="project" value="InterPro"/>
</dbReference>
<keyword evidence="3" id="KW-0227">DNA damage</keyword>
<dbReference type="InterPro" id="IPR036590">
    <property type="entry name" value="SRAP-like"/>
</dbReference>
<keyword evidence="7" id="KW-0456">Lyase</keyword>
<dbReference type="STRING" id="1817772.A2527_05865"/>
<keyword evidence="5" id="KW-0190">Covalent protein-DNA linkage</keyword>
<evidence type="ECO:0000256" key="5">
    <source>
        <dbReference type="ARBA" id="ARBA00023124"/>
    </source>
</evidence>
<evidence type="ECO:0000256" key="2">
    <source>
        <dbReference type="ARBA" id="ARBA00022670"/>
    </source>
</evidence>
<dbReference type="Pfam" id="PF02586">
    <property type="entry name" value="SRAP"/>
    <property type="match status" value="1"/>
</dbReference>
<evidence type="ECO:0000256" key="6">
    <source>
        <dbReference type="ARBA" id="ARBA00023125"/>
    </source>
</evidence>
<dbReference type="GO" id="GO:0003697">
    <property type="term" value="F:single-stranded DNA binding"/>
    <property type="evidence" value="ECO:0007669"/>
    <property type="project" value="InterPro"/>
</dbReference>
<dbReference type="PANTHER" id="PTHR13604:SF0">
    <property type="entry name" value="ABASIC SITE PROCESSING PROTEIN HMCES"/>
    <property type="match status" value="1"/>
</dbReference>
<organism evidence="9 10">
    <name type="scientific">Candidatus Lambdaproteobacteria bacterium RIFOXYD2_FULL_50_16</name>
    <dbReference type="NCBI Taxonomy" id="1817772"/>
    <lineage>
        <taxon>Bacteria</taxon>
        <taxon>Pseudomonadati</taxon>
        <taxon>Pseudomonadota</taxon>
        <taxon>Candidatus Lambdaproteobacteria</taxon>
    </lineage>
</organism>
<dbReference type="InterPro" id="IPR003738">
    <property type="entry name" value="SRAP"/>
</dbReference>
<gene>
    <name evidence="9" type="ORF">A2527_05865</name>
</gene>
<dbReference type="PANTHER" id="PTHR13604">
    <property type="entry name" value="DC12-RELATED"/>
    <property type="match status" value="1"/>
</dbReference>
<dbReference type="GO" id="GO:0006508">
    <property type="term" value="P:proteolysis"/>
    <property type="evidence" value="ECO:0007669"/>
    <property type="project" value="UniProtKB-KW"/>
</dbReference>
<dbReference type="SUPFAM" id="SSF143081">
    <property type="entry name" value="BB1717-like"/>
    <property type="match status" value="1"/>
</dbReference>
<dbReference type="EMBL" id="MFNE01000035">
    <property type="protein sequence ID" value="OGG94723.1"/>
    <property type="molecule type" value="Genomic_DNA"/>
</dbReference>
<dbReference type="EC" id="3.4.-.-" evidence="8"/>